<feature type="domain" description="Histidine kinase" evidence="13">
    <location>
        <begin position="376"/>
        <end position="583"/>
    </location>
</feature>
<dbReference type="EMBL" id="JBHSHJ010000009">
    <property type="protein sequence ID" value="MFC4789658.1"/>
    <property type="molecule type" value="Genomic_DNA"/>
</dbReference>
<dbReference type="InterPro" id="IPR004105">
    <property type="entry name" value="CheA-like_dim"/>
</dbReference>
<evidence type="ECO:0000256" key="2">
    <source>
        <dbReference type="ARBA" id="ARBA00012438"/>
    </source>
</evidence>
<evidence type="ECO:0000259" key="13">
    <source>
        <dbReference type="PROSITE" id="PS50109"/>
    </source>
</evidence>
<keyword evidence="8" id="KW-0418">Kinase</keyword>
<evidence type="ECO:0000256" key="5">
    <source>
        <dbReference type="ARBA" id="ARBA00022553"/>
    </source>
</evidence>
<dbReference type="Proteomes" id="UP001596001">
    <property type="component" value="Unassembled WGS sequence"/>
</dbReference>
<organism evidence="16 17">
    <name type="scientific">Giesbergeria sinuosa</name>
    <dbReference type="NCBI Taxonomy" id="80883"/>
    <lineage>
        <taxon>Bacteria</taxon>
        <taxon>Pseudomonadati</taxon>
        <taxon>Pseudomonadota</taxon>
        <taxon>Betaproteobacteria</taxon>
        <taxon>Burkholderiales</taxon>
        <taxon>Comamonadaceae</taxon>
        <taxon>Giesbergeria</taxon>
    </lineage>
</organism>
<accession>A0ABV9QFT8</accession>
<evidence type="ECO:0000256" key="3">
    <source>
        <dbReference type="ARBA" id="ARBA00021495"/>
    </source>
</evidence>
<evidence type="ECO:0000313" key="16">
    <source>
        <dbReference type="EMBL" id="MFC4789658.1"/>
    </source>
</evidence>
<comment type="function">
    <text evidence="11">Involved in the transmission of sensory signals from the chemoreceptors to the flagellar motors. CheA is autophosphorylated; it can transfer its phosphate group to either CheB or CheY.</text>
</comment>
<dbReference type="Gene3D" id="3.30.565.10">
    <property type="entry name" value="Histidine kinase-like ATPase, C-terminal domain"/>
    <property type="match status" value="1"/>
</dbReference>
<evidence type="ECO:0000256" key="9">
    <source>
        <dbReference type="ARBA" id="ARBA00022840"/>
    </source>
</evidence>
<dbReference type="PROSITE" id="PS50109">
    <property type="entry name" value="HIS_KIN"/>
    <property type="match status" value="1"/>
</dbReference>
<keyword evidence="10" id="KW-0902">Two-component regulatory system</keyword>
<keyword evidence="4" id="KW-0145">Chemotaxis</keyword>
<dbReference type="InterPro" id="IPR036097">
    <property type="entry name" value="HisK_dim/P_sf"/>
</dbReference>
<feature type="modified residue" description="Phosphohistidine" evidence="12">
    <location>
        <position position="46"/>
    </location>
</feature>
<evidence type="ECO:0000259" key="15">
    <source>
        <dbReference type="PROSITE" id="PS50894"/>
    </source>
</evidence>
<keyword evidence="6 16" id="KW-0808">Transferase</keyword>
<feature type="domain" description="HPt" evidence="15">
    <location>
        <begin position="1"/>
        <end position="103"/>
    </location>
</feature>
<dbReference type="SUPFAM" id="SSF55874">
    <property type="entry name" value="ATPase domain of HSP90 chaperone/DNA topoisomerase II/histidine kinase"/>
    <property type="match status" value="1"/>
</dbReference>
<dbReference type="CDD" id="cd00088">
    <property type="entry name" value="HPT"/>
    <property type="match status" value="1"/>
</dbReference>
<evidence type="ECO:0000256" key="4">
    <source>
        <dbReference type="ARBA" id="ARBA00022500"/>
    </source>
</evidence>
<dbReference type="EC" id="2.7.13.3" evidence="2"/>
<dbReference type="InterPro" id="IPR004358">
    <property type="entry name" value="Sig_transdc_His_kin-like_C"/>
</dbReference>
<dbReference type="SMART" id="SM00260">
    <property type="entry name" value="CheW"/>
    <property type="match status" value="1"/>
</dbReference>
<feature type="domain" description="CheW-like" evidence="14">
    <location>
        <begin position="585"/>
        <end position="731"/>
    </location>
</feature>
<evidence type="ECO:0000256" key="7">
    <source>
        <dbReference type="ARBA" id="ARBA00022741"/>
    </source>
</evidence>
<keyword evidence="17" id="KW-1185">Reference proteome</keyword>
<dbReference type="PROSITE" id="PS50851">
    <property type="entry name" value="CHEW"/>
    <property type="match status" value="1"/>
</dbReference>
<dbReference type="SUPFAM" id="SSF50341">
    <property type="entry name" value="CheW-like"/>
    <property type="match status" value="1"/>
</dbReference>
<dbReference type="Pfam" id="PF02518">
    <property type="entry name" value="HATPase_c"/>
    <property type="match status" value="1"/>
</dbReference>
<dbReference type="InterPro" id="IPR036061">
    <property type="entry name" value="CheW-like_dom_sf"/>
</dbReference>
<dbReference type="GO" id="GO:0004673">
    <property type="term" value="F:protein histidine kinase activity"/>
    <property type="evidence" value="ECO:0007669"/>
    <property type="project" value="UniProtKB-EC"/>
</dbReference>
<dbReference type="PRINTS" id="PR00344">
    <property type="entry name" value="BCTRLSENSOR"/>
</dbReference>
<gene>
    <name evidence="16" type="ORF">ACFO6X_11785</name>
</gene>
<dbReference type="SMART" id="SM00073">
    <property type="entry name" value="HPT"/>
    <property type="match status" value="1"/>
</dbReference>
<comment type="caution">
    <text evidence="16">The sequence shown here is derived from an EMBL/GenBank/DDBJ whole genome shotgun (WGS) entry which is preliminary data.</text>
</comment>
<name>A0ABV9QFT8_9BURK</name>
<evidence type="ECO:0000256" key="11">
    <source>
        <dbReference type="ARBA" id="ARBA00035100"/>
    </source>
</evidence>
<protein>
    <recommendedName>
        <fullName evidence="3">Chemotaxis protein CheA</fullName>
        <ecNumber evidence="2">2.7.13.3</ecNumber>
    </recommendedName>
</protein>
<dbReference type="Pfam" id="PF01627">
    <property type="entry name" value="Hpt"/>
    <property type="match status" value="1"/>
</dbReference>
<proteinExistence type="predicted"/>
<dbReference type="SUPFAM" id="SSF47384">
    <property type="entry name" value="Homodimeric domain of signal transducing histidine kinase"/>
    <property type="match status" value="1"/>
</dbReference>
<dbReference type="RefSeq" id="WP_382433248.1">
    <property type="nucleotide sequence ID" value="NZ_JBHSHJ010000009.1"/>
</dbReference>
<dbReference type="CDD" id="cd00731">
    <property type="entry name" value="CheA_reg"/>
    <property type="match status" value="1"/>
</dbReference>
<evidence type="ECO:0000313" key="17">
    <source>
        <dbReference type="Proteomes" id="UP001596001"/>
    </source>
</evidence>
<dbReference type="Pfam" id="PF02895">
    <property type="entry name" value="H-kinase_dim"/>
    <property type="match status" value="1"/>
</dbReference>
<dbReference type="InterPro" id="IPR002545">
    <property type="entry name" value="CheW-lke_dom"/>
</dbReference>
<sequence length="747" mass="79180">MNLDEILQTFIIESRELLEGMEQALLQLEQSPADAELVHAVFRAAHTIKGSAGLFGLDHLVTFTHHAENVLDQVRAGQLPFSSGLVALLLQVRDHVGALIDHVAGGTAPSAAVHARSVELMQALQTCSVPAPTHPHPLDDAAIVSALARRATGPKATASQDGTATPRAASSDWHIFLRCGPDMLRDGIDPLALLHCLNSQGRIVGMVTLSDELPDMTQMDPEACYLGFAIRYQSALAAQAIDSMFEFVREGAQVGIVPPHSPLQDYHHALPDAPDVAVWRQALQGCGTLSPEELALWCPPLPSASAAVLPSVEAGASKASQSVVAGVLPQAAKSAEVALIRVHADTLDAHINLIGELIIASAGLHLAVAHSGLPALQESASVLARLVESVRGSALQLRMVQIGATFNKFQRVVREVSQEIGKDIALEISGAETELDKTVIEKIGDPLTHLVRNAIDHGIEPVAVRVARGKPAQGRVRLHACHDSGSILIEVSDDGGGLSQQRILTKAVERGLVRPDQALTEQEIQQLIFEPGFSTAEQVNNLSGRGVGMDVVRRNITALRGSIDIQSVEGAGTTIRIRLPLTLAIIDGFLVTVGDAALVIPLEMVEECIELTPQAMQAAPGHDVLHLRDQWLPVIRLRSLFGLSEAPALPAGFATVAPQETQARHNVVVVRCGGHRAGLMVDALHGEYQTVIRPLGPVFHGLPGMSGFTILGTGQVALIVDVPQLLATAAGRHDDSIGLGSHEVSMA</sequence>
<dbReference type="InterPro" id="IPR036890">
    <property type="entry name" value="HATPase_C_sf"/>
</dbReference>
<evidence type="ECO:0000256" key="12">
    <source>
        <dbReference type="PROSITE-ProRule" id="PRU00110"/>
    </source>
</evidence>
<keyword evidence="7" id="KW-0547">Nucleotide-binding</keyword>
<reference evidence="17" key="1">
    <citation type="journal article" date="2019" name="Int. J. Syst. Evol. Microbiol.">
        <title>The Global Catalogue of Microorganisms (GCM) 10K type strain sequencing project: providing services to taxonomists for standard genome sequencing and annotation.</title>
        <authorList>
            <consortium name="The Broad Institute Genomics Platform"/>
            <consortium name="The Broad Institute Genome Sequencing Center for Infectious Disease"/>
            <person name="Wu L."/>
            <person name="Ma J."/>
        </authorList>
    </citation>
    <scope>NUCLEOTIDE SEQUENCE [LARGE SCALE GENOMIC DNA]</scope>
    <source>
        <strain evidence="17">CCUG 49452</strain>
    </source>
</reference>
<dbReference type="InterPro" id="IPR005467">
    <property type="entry name" value="His_kinase_dom"/>
</dbReference>
<dbReference type="InterPro" id="IPR036641">
    <property type="entry name" value="HPT_dom_sf"/>
</dbReference>
<keyword evidence="5 12" id="KW-0597">Phosphoprotein</keyword>
<comment type="catalytic activity">
    <reaction evidence="1">
        <text>ATP + protein L-histidine = ADP + protein N-phospho-L-histidine.</text>
        <dbReference type="EC" id="2.7.13.3"/>
    </reaction>
</comment>
<dbReference type="InterPro" id="IPR008207">
    <property type="entry name" value="Sig_transdc_His_kin_Hpt_dom"/>
</dbReference>
<dbReference type="Gene3D" id="1.20.120.160">
    <property type="entry name" value="HPT domain"/>
    <property type="match status" value="1"/>
</dbReference>
<dbReference type="InterPro" id="IPR003594">
    <property type="entry name" value="HATPase_dom"/>
</dbReference>
<keyword evidence="9" id="KW-0067">ATP-binding</keyword>
<evidence type="ECO:0000256" key="8">
    <source>
        <dbReference type="ARBA" id="ARBA00022777"/>
    </source>
</evidence>
<dbReference type="PANTHER" id="PTHR43395:SF10">
    <property type="entry name" value="CHEMOTAXIS PROTEIN CHEA"/>
    <property type="match status" value="1"/>
</dbReference>
<evidence type="ECO:0000256" key="1">
    <source>
        <dbReference type="ARBA" id="ARBA00000085"/>
    </source>
</evidence>
<dbReference type="Gene3D" id="2.30.30.40">
    <property type="entry name" value="SH3 Domains"/>
    <property type="match status" value="1"/>
</dbReference>
<dbReference type="InterPro" id="IPR037006">
    <property type="entry name" value="CheA-like_homodim_sf"/>
</dbReference>
<evidence type="ECO:0000259" key="14">
    <source>
        <dbReference type="PROSITE" id="PS50851"/>
    </source>
</evidence>
<dbReference type="Pfam" id="PF01584">
    <property type="entry name" value="CheW"/>
    <property type="match status" value="1"/>
</dbReference>
<evidence type="ECO:0000256" key="10">
    <source>
        <dbReference type="ARBA" id="ARBA00023012"/>
    </source>
</evidence>
<dbReference type="PROSITE" id="PS50894">
    <property type="entry name" value="HPT"/>
    <property type="match status" value="1"/>
</dbReference>
<dbReference type="Gene3D" id="1.10.287.560">
    <property type="entry name" value="Histidine kinase CheA-like, homodimeric domain"/>
    <property type="match status" value="1"/>
</dbReference>
<dbReference type="SUPFAM" id="SSF47226">
    <property type="entry name" value="Histidine-containing phosphotransfer domain, HPT domain"/>
    <property type="match status" value="1"/>
</dbReference>
<dbReference type="SMART" id="SM00387">
    <property type="entry name" value="HATPase_c"/>
    <property type="match status" value="1"/>
</dbReference>
<dbReference type="CDD" id="cd16916">
    <property type="entry name" value="HATPase_CheA-like"/>
    <property type="match status" value="1"/>
</dbReference>
<dbReference type="InterPro" id="IPR051315">
    <property type="entry name" value="Bact_Chemotaxis_CheA"/>
</dbReference>
<dbReference type="PANTHER" id="PTHR43395">
    <property type="entry name" value="SENSOR HISTIDINE KINASE CHEA"/>
    <property type="match status" value="1"/>
</dbReference>
<evidence type="ECO:0000256" key="6">
    <source>
        <dbReference type="ARBA" id="ARBA00022679"/>
    </source>
</evidence>
<dbReference type="SMART" id="SM01231">
    <property type="entry name" value="H-kinase_dim"/>
    <property type="match status" value="1"/>
</dbReference>